<dbReference type="EMBL" id="JH000032">
    <property type="protein sequence ID" value="EGW00682.1"/>
    <property type="molecule type" value="Genomic_DNA"/>
</dbReference>
<sequence>MPISLAWNGELQLTHPGGRHSLRTPLAVMKQGILGACRSFRTHVPTVPAGLHLR</sequence>
<dbReference type="AlphaFoldDB" id="G3GUS1"/>
<dbReference type="Proteomes" id="UP000001075">
    <property type="component" value="Unassembled WGS sequence"/>
</dbReference>
<accession>G3GUS1</accession>
<gene>
    <name evidence="1" type="ORF">I79_001444</name>
</gene>
<evidence type="ECO:0000313" key="2">
    <source>
        <dbReference type="Proteomes" id="UP000001075"/>
    </source>
</evidence>
<reference evidence="2" key="1">
    <citation type="journal article" date="2011" name="Nat. Biotechnol.">
        <title>The genomic sequence of the Chinese hamster ovary (CHO)-K1 cell line.</title>
        <authorList>
            <person name="Xu X."/>
            <person name="Nagarajan H."/>
            <person name="Lewis N.E."/>
            <person name="Pan S."/>
            <person name="Cai Z."/>
            <person name="Liu X."/>
            <person name="Chen W."/>
            <person name="Xie M."/>
            <person name="Wang W."/>
            <person name="Hammond S."/>
            <person name="Andersen M.R."/>
            <person name="Neff N."/>
            <person name="Passarelli B."/>
            <person name="Koh W."/>
            <person name="Fan H.C."/>
            <person name="Wang J."/>
            <person name="Gui Y."/>
            <person name="Lee K.H."/>
            <person name="Betenbaugh M.J."/>
            <person name="Quake S.R."/>
            <person name="Famili I."/>
            <person name="Palsson B.O."/>
            <person name="Wang J."/>
        </authorList>
    </citation>
    <scope>NUCLEOTIDE SEQUENCE [LARGE SCALE GENOMIC DNA]</scope>
    <source>
        <strain evidence="2">CHO K1 cell line</strain>
    </source>
</reference>
<proteinExistence type="predicted"/>
<evidence type="ECO:0000313" key="1">
    <source>
        <dbReference type="EMBL" id="EGW00682.1"/>
    </source>
</evidence>
<protein>
    <submittedName>
        <fullName evidence="1">Uncharacterized protein</fullName>
    </submittedName>
</protein>
<dbReference type="InParanoid" id="G3GUS1"/>
<name>G3GUS1_CRIGR</name>
<organism evidence="1 2">
    <name type="scientific">Cricetulus griseus</name>
    <name type="common">Chinese hamster</name>
    <name type="synonym">Cricetulus barabensis griseus</name>
    <dbReference type="NCBI Taxonomy" id="10029"/>
    <lineage>
        <taxon>Eukaryota</taxon>
        <taxon>Metazoa</taxon>
        <taxon>Chordata</taxon>
        <taxon>Craniata</taxon>
        <taxon>Vertebrata</taxon>
        <taxon>Euteleostomi</taxon>
        <taxon>Mammalia</taxon>
        <taxon>Eutheria</taxon>
        <taxon>Euarchontoglires</taxon>
        <taxon>Glires</taxon>
        <taxon>Rodentia</taxon>
        <taxon>Myomorpha</taxon>
        <taxon>Muroidea</taxon>
        <taxon>Cricetidae</taxon>
        <taxon>Cricetinae</taxon>
        <taxon>Cricetulus</taxon>
    </lineage>
</organism>